<dbReference type="EMBL" id="JAATIP010000420">
    <property type="protein sequence ID" value="KAF4348885.1"/>
    <property type="molecule type" value="Genomic_DNA"/>
</dbReference>
<dbReference type="CDD" id="cd09917">
    <property type="entry name" value="F-box_SF"/>
    <property type="match status" value="1"/>
</dbReference>
<dbReference type="EMBL" id="JAATIQ010000163">
    <property type="protein sequence ID" value="KAF4375351.1"/>
    <property type="molecule type" value="Genomic_DNA"/>
</dbReference>
<evidence type="ECO:0000313" key="3">
    <source>
        <dbReference type="EMBL" id="KAF4375351.1"/>
    </source>
</evidence>
<evidence type="ECO:0000313" key="4">
    <source>
        <dbReference type="Proteomes" id="UP000525078"/>
    </source>
</evidence>
<gene>
    <name evidence="2" type="ORF">F8388_002053</name>
    <name evidence="3" type="ORF">G4B88_022017</name>
</gene>
<dbReference type="SMART" id="SM00256">
    <property type="entry name" value="FBOX"/>
    <property type="match status" value="1"/>
</dbReference>
<dbReference type="Proteomes" id="UP000583929">
    <property type="component" value="Unassembled WGS sequence"/>
</dbReference>
<dbReference type="InterPro" id="IPR050796">
    <property type="entry name" value="SCF_F-box_component"/>
</dbReference>
<keyword evidence="5" id="KW-1185">Reference proteome</keyword>
<dbReference type="InterPro" id="IPR036047">
    <property type="entry name" value="F-box-like_dom_sf"/>
</dbReference>
<organism evidence="2 4">
    <name type="scientific">Cannabis sativa</name>
    <name type="common">Hemp</name>
    <name type="synonym">Marijuana</name>
    <dbReference type="NCBI Taxonomy" id="3483"/>
    <lineage>
        <taxon>Eukaryota</taxon>
        <taxon>Viridiplantae</taxon>
        <taxon>Streptophyta</taxon>
        <taxon>Embryophyta</taxon>
        <taxon>Tracheophyta</taxon>
        <taxon>Spermatophyta</taxon>
        <taxon>Magnoliopsida</taxon>
        <taxon>eudicotyledons</taxon>
        <taxon>Gunneridae</taxon>
        <taxon>Pentapetalae</taxon>
        <taxon>rosids</taxon>
        <taxon>fabids</taxon>
        <taxon>Rosales</taxon>
        <taxon>Cannabaceae</taxon>
        <taxon>Cannabis</taxon>
    </lineage>
</organism>
<dbReference type="Pfam" id="PF00646">
    <property type="entry name" value="F-box"/>
    <property type="match status" value="1"/>
</dbReference>
<dbReference type="AlphaFoldDB" id="A0A7J6DS27"/>
<evidence type="ECO:0000259" key="1">
    <source>
        <dbReference type="PROSITE" id="PS50181"/>
    </source>
</evidence>
<sequence>MDELPEDIIVIIFSNLDVKTLLSLRFTCRQWHQIISGSSFGRQLAEKQNLKKGIVQQPMLLIFYHNHNPSSSDDDHHRILNPNPNNMDERVLKIDFNLFPWPNWHSNNNKDLLLFECCANESKWVQLITKLPSQYVPLRCPIWIDNKGIMYWICYNDDDNRYMVMALHLEKEEFRLVSFNKDKYVYSYSANTQLVDLNNGVLSLVYYSEYDTQIWNLINVDEKENWVKMYQIENRRKCYDGFPYNIHHRHYYWHYHLPYNEVIGPWENGEKLDPVIYSGEILI</sequence>
<dbReference type="InterPro" id="IPR001810">
    <property type="entry name" value="F-box_dom"/>
</dbReference>
<dbReference type="SUPFAM" id="SSF81383">
    <property type="entry name" value="F-box domain"/>
    <property type="match status" value="1"/>
</dbReference>
<evidence type="ECO:0000313" key="5">
    <source>
        <dbReference type="Proteomes" id="UP000583929"/>
    </source>
</evidence>
<accession>A0A7J6DS27</accession>
<dbReference type="PANTHER" id="PTHR31672">
    <property type="entry name" value="BNACNNG10540D PROTEIN"/>
    <property type="match status" value="1"/>
</dbReference>
<proteinExistence type="predicted"/>
<reference evidence="4 5" key="1">
    <citation type="journal article" date="2020" name="bioRxiv">
        <title>Sequence and annotation of 42 cannabis genomes reveals extensive copy number variation in cannabinoid synthesis and pathogen resistance genes.</title>
        <authorList>
            <person name="Mckernan K.J."/>
            <person name="Helbert Y."/>
            <person name="Kane L.T."/>
            <person name="Ebling H."/>
            <person name="Zhang L."/>
            <person name="Liu B."/>
            <person name="Eaton Z."/>
            <person name="Mclaughlin S."/>
            <person name="Kingan S."/>
            <person name="Baybayan P."/>
            <person name="Concepcion G."/>
            <person name="Jordan M."/>
            <person name="Riva A."/>
            <person name="Barbazuk W."/>
            <person name="Harkins T."/>
        </authorList>
    </citation>
    <scope>NUCLEOTIDE SEQUENCE [LARGE SCALE GENOMIC DNA]</scope>
    <source>
        <strain evidence="4 5">cv. Jamaican Lion 4</strain>
        <strain evidence="3">Father</strain>
        <strain evidence="2">Mother</strain>
        <tissue evidence="2">Leaf</tissue>
    </source>
</reference>
<name>A0A7J6DS27_CANSA</name>
<feature type="domain" description="F-box" evidence="1">
    <location>
        <begin position="1"/>
        <end position="44"/>
    </location>
</feature>
<dbReference type="Proteomes" id="UP000525078">
    <property type="component" value="Unassembled WGS sequence"/>
</dbReference>
<comment type="caution">
    <text evidence="2">The sequence shown here is derived from an EMBL/GenBank/DDBJ whole genome shotgun (WGS) entry which is preliminary data.</text>
</comment>
<dbReference type="PROSITE" id="PS50181">
    <property type="entry name" value="FBOX"/>
    <property type="match status" value="1"/>
</dbReference>
<evidence type="ECO:0000313" key="2">
    <source>
        <dbReference type="EMBL" id="KAF4348885.1"/>
    </source>
</evidence>
<protein>
    <recommendedName>
        <fullName evidence="1">F-box domain-containing protein</fullName>
    </recommendedName>
</protein>
<dbReference type="Gene3D" id="1.20.1280.50">
    <property type="match status" value="1"/>
</dbReference>